<keyword evidence="1" id="KW-0472">Membrane</keyword>
<evidence type="ECO:0000313" key="3">
    <source>
        <dbReference type="Proteomes" id="UP000051461"/>
    </source>
</evidence>
<dbReference type="RefSeq" id="WP_155797799.1">
    <property type="nucleotide sequence ID" value="NZ_AZDA01000121.1"/>
</dbReference>
<keyword evidence="1" id="KW-1133">Transmembrane helix</keyword>
<dbReference type="EMBL" id="AZDA01000121">
    <property type="protein sequence ID" value="KRK33140.1"/>
    <property type="molecule type" value="Genomic_DNA"/>
</dbReference>
<proteinExistence type="predicted"/>
<dbReference type="AlphaFoldDB" id="A0A0R1GN56"/>
<evidence type="ECO:0000256" key="1">
    <source>
        <dbReference type="SAM" id="Phobius"/>
    </source>
</evidence>
<name>A0A0R1GN56_9LACO</name>
<accession>A0A0R1GN56</accession>
<dbReference type="PATRIC" id="fig|1423726.3.peg.1443"/>
<comment type="caution">
    <text evidence="2">The sequence shown here is derived from an EMBL/GenBank/DDBJ whole genome shotgun (WGS) entry which is preliminary data.</text>
</comment>
<sequence length="137" mass="15614">MGYVIAELEEVHRENQALLANTVTCDHLGSRLPLLPQLNPYAVLVFDIVLLIIVIIGALWSRRRLRGELRELWALAAQLGYTTQQVRAIAETAYPQFKYGLIDWDQSRGATPQFFPSRRVLVILKQRLATTLETNNL</sequence>
<organism evidence="2 3">
    <name type="scientific">Loigolactobacillus bifermentans DSM 20003</name>
    <dbReference type="NCBI Taxonomy" id="1423726"/>
    <lineage>
        <taxon>Bacteria</taxon>
        <taxon>Bacillati</taxon>
        <taxon>Bacillota</taxon>
        <taxon>Bacilli</taxon>
        <taxon>Lactobacillales</taxon>
        <taxon>Lactobacillaceae</taxon>
        <taxon>Loigolactobacillus</taxon>
    </lineage>
</organism>
<evidence type="ECO:0000313" key="2">
    <source>
        <dbReference type="EMBL" id="KRK33140.1"/>
    </source>
</evidence>
<protein>
    <submittedName>
        <fullName evidence="2">Uncharacterized protein</fullName>
    </submittedName>
</protein>
<feature type="transmembrane region" description="Helical" evidence="1">
    <location>
        <begin position="41"/>
        <end position="60"/>
    </location>
</feature>
<gene>
    <name evidence="2" type="ORF">FC07_GL001393</name>
</gene>
<dbReference type="Proteomes" id="UP000051461">
    <property type="component" value="Unassembled WGS sequence"/>
</dbReference>
<keyword evidence="3" id="KW-1185">Reference proteome</keyword>
<keyword evidence="1" id="KW-0812">Transmembrane</keyword>
<reference evidence="2 3" key="1">
    <citation type="journal article" date="2015" name="Genome Announc.">
        <title>Expanding the biotechnology potential of lactobacilli through comparative genomics of 213 strains and associated genera.</title>
        <authorList>
            <person name="Sun Z."/>
            <person name="Harris H.M."/>
            <person name="McCann A."/>
            <person name="Guo C."/>
            <person name="Argimon S."/>
            <person name="Zhang W."/>
            <person name="Yang X."/>
            <person name="Jeffery I.B."/>
            <person name="Cooney J.C."/>
            <person name="Kagawa T.F."/>
            <person name="Liu W."/>
            <person name="Song Y."/>
            <person name="Salvetti E."/>
            <person name="Wrobel A."/>
            <person name="Rasinkangas P."/>
            <person name="Parkhill J."/>
            <person name="Rea M.C."/>
            <person name="O'Sullivan O."/>
            <person name="Ritari J."/>
            <person name="Douillard F.P."/>
            <person name="Paul Ross R."/>
            <person name="Yang R."/>
            <person name="Briner A.E."/>
            <person name="Felis G.E."/>
            <person name="de Vos W.M."/>
            <person name="Barrangou R."/>
            <person name="Klaenhammer T.R."/>
            <person name="Caufield P.W."/>
            <person name="Cui Y."/>
            <person name="Zhang H."/>
            <person name="O'Toole P.W."/>
        </authorList>
    </citation>
    <scope>NUCLEOTIDE SEQUENCE [LARGE SCALE GENOMIC DNA]</scope>
    <source>
        <strain evidence="2 3">DSM 20003</strain>
    </source>
</reference>